<name>A0A926ICY7_9FIRM</name>
<evidence type="ECO:0000259" key="11">
    <source>
        <dbReference type="Pfam" id="PF03727"/>
    </source>
</evidence>
<dbReference type="GO" id="GO:0008865">
    <property type="term" value="F:fructokinase activity"/>
    <property type="evidence" value="ECO:0007669"/>
    <property type="project" value="TreeGrafter"/>
</dbReference>
<dbReference type="InterPro" id="IPR043129">
    <property type="entry name" value="ATPase_NBD"/>
</dbReference>
<keyword evidence="8" id="KW-0324">Glycolysis</keyword>
<evidence type="ECO:0000256" key="4">
    <source>
        <dbReference type="ARBA" id="ARBA00022679"/>
    </source>
</evidence>
<evidence type="ECO:0000313" key="13">
    <source>
        <dbReference type="Proteomes" id="UP000655830"/>
    </source>
</evidence>
<dbReference type="GO" id="GO:0005524">
    <property type="term" value="F:ATP binding"/>
    <property type="evidence" value="ECO:0007669"/>
    <property type="project" value="UniProtKB-KW"/>
</dbReference>
<keyword evidence="7" id="KW-0067">ATP-binding</keyword>
<dbReference type="CDD" id="cd24000">
    <property type="entry name" value="ASKHA_NBD_HK"/>
    <property type="match status" value="1"/>
</dbReference>
<dbReference type="InterPro" id="IPR001312">
    <property type="entry name" value="Hexokinase"/>
</dbReference>
<evidence type="ECO:0000256" key="6">
    <source>
        <dbReference type="ARBA" id="ARBA00022777"/>
    </source>
</evidence>
<evidence type="ECO:0000256" key="5">
    <source>
        <dbReference type="ARBA" id="ARBA00022741"/>
    </source>
</evidence>
<dbReference type="GO" id="GO:0004340">
    <property type="term" value="F:glucokinase activity"/>
    <property type="evidence" value="ECO:0007669"/>
    <property type="project" value="TreeGrafter"/>
</dbReference>
<comment type="caution">
    <text evidence="12">The sequence shown here is derived from an EMBL/GenBank/DDBJ whole genome shotgun (WGS) entry which is preliminary data.</text>
</comment>
<keyword evidence="4" id="KW-0808">Transferase</keyword>
<evidence type="ECO:0000256" key="3">
    <source>
        <dbReference type="ARBA" id="ARBA00009225"/>
    </source>
</evidence>
<dbReference type="InterPro" id="IPR022673">
    <property type="entry name" value="Hexokinase_C"/>
</dbReference>
<evidence type="ECO:0000256" key="9">
    <source>
        <dbReference type="ARBA" id="ARBA00047905"/>
    </source>
</evidence>
<dbReference type="PRINTS" id="PR00475">
    <property type="entry name" value="HEXOKINASE"/>
</dbReference>
<evidence type="ECO:0000313" key="12">
    <source>
        <dbReference type="EMBL" id="MBC8578031.1"/>
    </source>
</evidence>
<feature type="domain" description="Hexokinase C-terminal" evidence="11">
    <location>
        <begin position="205"/>
        <end position="429"/>
    </location>
</feature>
<comment type="pathway">
    <text evidence="2">Carbohydrate metabolism.</text>
</comment>
<comment type="pathway">
    <text evidence="1">Carbohydrate degradation.</text>
</comment>
<dbReference type="GO" id="GO:0006096">
    <property type="term" value="P:glycolytic process"/>
    <property type="evidence" value="ECO:0007669"/>
    <property type="project" value="UniProtKB-KW"/>
</dbReference>
<dbReference type="InterPro" id="IPR022672">
    <property type="entry name" value="Hexokinase_N"/>
</dbReference>
<keyword evidence="13" id="KW-1185">Reference proteome</keyword>
<organism evidence="12 13">
    <name type="scientific">Zhenhengia yiwuensis</name>
    <dbReference type="NCBI Taxonomy" id="2763666"/>
    <lineage>
        <taxon>Bacteria</taxon>
        <taxon>Bacillati</taxon>
        <taxon>Bacillota</taxon>
        <taxon>Clostridia</taxon>
        <taxon>Lachnospirales</taxon>
        <taxon>Lachnospiraceae</taxon>
        <taxon>Zhenhengia</taxon>
    </lineage>
</organism>
<dbReference type="GO" id="GO:0005536">
    <property type="term" value="F:D-glucose binding"/>
    <property type="evidence" value="ECO:0007669"/>
    <property type="project" value="InterPro"/>
</dbReference>
<dbReference type="GO" id="GO:0006006">
    <property type="term" value="P:glucose metabolic process"/>
    <property type="evidence" value="ECO:0007669"/>
    <property type="project" value="TreeGrafter"/>
</dbReference>
<evidence type="ECO:0000256" key="8">
    <source>
        <dbReference type="ARBA" id="ARBA00023152"/>
    </source>
</evidence>
<keyword evidence="5" id="KW-0547">Nucleotide-binding</keyword>
<dbReference type="RefSeq" id="WP_249331132.1">
    <property type="nucleotide sequence ID" value="NZ_JACRSY010000001.1"/>
</dbReference>
<dbReference type="PROSITE" id="PS51748">
    <property type="entry name" value="HEXOKINASE_2"/>
    <property type="match status" value="1"/>
</dbReference>
<keyword evidence="6" id="KW-0418">Kinase</keyword>
<dbReference type="PANTHER" id="PTHR19443">
    <property type="entry name" value="HEXOKINASE"/>
    <property type="match status" value="1"/>
</dbReference>
<dbReference type="GO" id="GO:0001678">
    <property type="term" value="P:intracellular glucose homeostasis"/>
    <property type="evidence" value="ECO:0007669"/>
    <property type="project" value="InterPro"/>
</dbReference>
<protein>
    <submittedName>
        <fullName evidence="12">Hexokinase</fullName>
    </submittedName>
</protein>
<evidence type="ECO:0000256" key="2">
    <source>
        <dbReference type="ARBA" id="ARBA00005007"/>
    </source>
</evidence>
<comment type="catalytic activity">
    <reaction evidence="9">
        <text>D-fructose + ATP = D-fructose 6-phosphate + ADP + H(+)</text>
        <dbReference type="Rhea" id="RHEA:16125"/>
        <dbReference type="ChEBI" id="CHEBI:15378"/>
        <dbReference type="ChEBI" id="CHEBI:30616"/>
        <dbReference type="ChEBI" id="CHEBI:37721"/>
        <dbReference type="ChEBI" id="CHEBI:61527"/>
        <dbReference type="ChEBI" id="CHEBI:456216"/>
        <dbReference type="EC" id="2.7.1.1"/>
    </reaction>
    <physiologicalReaction direction="left-to-right" evidence="9">
        <dbReference type="Rhea" id="RHEA:16126"/>
    </physiologicalReaction>
</comment>
<dbReference type="Gene3D" id="3.40.367.20">
    <property type="match status" value="1"/>
</dbReference>
<gene>
    <name evidence="12" type="ORF">H8718_00570</name>
</gene>
<sequence>MSKTIITQFLSQHGMYYGDLNFEAECQKFIEEMDKGLSTEGSSLAMIPTYLSVKNEIQMNKPAVVIDAGGTNFRVGLVSFDDNMKASVSDFSKTQMPGIARELSKQEFFGALVDHTKEVAEKSTDIGFCFSYPTEINKDKDGVLLYWTKEVKAPEVVGEKIGANLVAGLKEVDGKDRTVAILNDTVATLLGGKGITSHRVFDGYIGFIFGTGTNLCYIENVDAITKINDAEDQTMIINTESGGYNKLPRGIMDAKLDETSNNPGEYQLEKMVSGRYLGPLVQEVLKGAASEGIFSAECNKALLQLEGLELIDVSFFMAAPHNQENVLVKCNAEEADTTLMYELIDAMIERAAKICAIKLSACILKTNTGRDMARPVAIVGEGTTFYKLKGYKEKLDYYMKAYLVKEHGHYYEFIKGEDLNLIGTAIAALS</sequence>
<dbReference type="Gene3D" id="3.30.420.40">
    <property type="match status" value="1"/>
</dbReference>
<dbReference type="AlphaFoldDB" id="A0A926ICY7"/>
<dbReference type="EMBL" id="JACRSY010000001">
    <property type="protein sequence ID" value="MBC8578031.1"/>
    <property type="molecule type" value="Genomic_DNA"/>
</dbReference>
<feature type="domain" description="Hexokinase N-terminal" evidence="10">
    <location>
        <begin position="26"/>
        <end position="191"/>
    </location>
</feature>
<dbReference type="SUPFAM" id="SSF53067">
    <property type="entry name" value="Actin-like ATPase domain"/>
    <property type="match status" value="2"/>
</dbReference>
<dbReference type="Proteomes" id="UP000655830">
    <property type="component" value="Unassembled WGS sequence"/>
</dbReference>
<proteinExistence type="inferred from homology"/>
<comment type="similarity">
    <text evidence="3">Belongs to the hexokinase family.</text>
</comment>
<reference evidence="12" key="1">
    <citation type="submission" date="2020-08" db="EMBL/GenBank/DDBJ databases">
        <title>Genome public.</title>
        <authorList>
            <person name="Liu C."/>
            <person name="Sun Q."/>
        </authorList>
    </citation>
    <scope>NUCLEOTIDE SEQUENCE</scope>
    <source>
        <strain evidence="12">NSJ-12</strain>
    </source>
</reference>
<dbReference type="Pfam" id="PF03727">
    <property type="entry name" value="Hexokinase_2"/>
    <property type="match status" value="1"/>
</dbReference>
<dbReference type="Pfam" id="PF00349">
    <property type="entry name" value="Hexokinase_1"/>
    <property type="match status" value="1"/>
</dbReference>
<evidence type="ECO:0000256" key="7">
    <source>
        <dbReference type="ARBA" id="ARBA00022840"/>
    </source>
</evidence>
<accession>A0A926ICY7</accession>
<evidence type="ECO:0000256" key="1">
    <source>
        <dbReference type="ARBA" id="ARBA00004921"/>
    </source>
</evidence>
<evidence type="ECO:0000259" key="10">
    <source>
        <dbReference type="Pfam" id="PF00349"/>
    </source>
</evidence>
<dbReference type="PANTHER" id="PTHR19443:SF16">
    <property type="entry name" value="HEXOKINASE TYPE 1-RELATED"/>
    <property type="match status" value="1"/>
</dbReference>